<keyword evidence="5 7" id="KW-1133">Transmembrane helix</keyword>
<evidence type="ECO:0000256" key="6">
    <source>
        <dbReference type="ARBA" id="ARBA00023136"/>
    </source>
</evidence>
<dbReference type="EMBL" id="PTJA01000001">
    <property type="protein sequence ID" value="PPK83530.1"/>
    <property type="molecule type" value="Genomic_DNA"/>
</dbReference>
<evidence type="ECO:0000259" key="8">
    <source>
        <dbReference type="Pfam" id="PF02397"/>
    </source>
</evidence>
<feature type="transmembrane region" description="Helical" evidence="7">
    <location>
        <begin position="12"/>
        <end position="29"/>
    </location>
</feature>
<dbReference type="RefSeq" id="WP_104434427.1">
    <property type="nucleotide sequence ID" value="NZ_PTJA01000001.1"/>
</dbReference>
<comment type="similarity">
    <text evidence="2">Belongs to the bacterial sugar transferase family.</text>
</comment>
<evidence type="ECO:0000256" key="7">
    <source>
        <dbReference type="SAM" id="Phobius"/>
    </source>
</evidence>
<evidence type="ECO:0000256" key="2">
    <source>
        <dbReference type="ARBA" id="ARBA00006464"/>
    </source>
</evidence>
<evidence type="ECO:0000256" key="1">
    <source>
        <dbReference type="ARBA" id="ARBA00004141"/>
    </source>
</evidence>
<feature type="domain" description="Bacterial sugar transferase" evidence="8">
    <location>
        <begin position="254"/>
        <end position="434"/>
    </location>
</feature>
<dbReference type="PANTHER" id="PTHR30576">
    <property type="entry name" value="COLANIC BIOSYNTHESIS UDP-GLUCOSE LIPID CARRIER TRANSFERASE"/>
    <property type="match status" value="1"/>
</dbReference>
<evidence type="ECO:0000313" key="10">
    <source>
        <dbReference type="Proteomes" id="UP000237749"/>
    </source>
</evidence>
<name>A0A2S6HZN8_9FIRM</name>
<evidence type="ECO:0000256" key="3">
    <source>
        <dbReference type="ARBA" id="ARBA00022679"/>
    </source>
</evidence>
<feature type="transmembrane region" description="Helical" evidence="7">
    <location>
        <begin position="49"/>
        <end position="67"/>
    </location>
</feature>
<reference evidence="9 10" key="1">
    <citation type="submission" date="2018-02" db="EMBL/GenBank/DDBJ databases">
        <title>Genomic Encyclopedia of Archaeal and Bacterial Type Strains, Phase II (KMG-II): from individual species to whole genera.</title>
        <authorList>
            <person name="Goeker M."/>
        </authorList>
    </citation>
    <scope>NUCLEOTIDE SEQUENCE [LARGE SCALE GENOMIC DNA]</scope>
    <source>
        <strain evidence="9 10">DSM 3808</strain>
    </source>
</reference>
<dbReference type="NCBIfam" id="TIGR03025">
    <property type="entry name" value="EPS_sugtrans"/>
    <property type="match status" value="1"/>
</dbReference>
<feature type="transmembrane region" description="Helical" evidence="7">
    <location>
        <begin position="112"/>
        <end position="132"/>
    </location>
</feature>
<evidence type="ECO:0000256" key="5">
    <source>
        <dbReference type="ARBA" id="ARBA00022989"/>
    </source>
</evidence>
<dbReference type="InterPro" id="IPR003362">
    <property type="entry name" value="Bact_transf"/>
</dbReference>
<protein>
    <submittedName>
        <fullName evidence="9">Exopolysaccharide biosynthesis polyprenyl glycosylphosphotransferase</fullName>
    </submittedName>
</protein>
<evidence type="ECO:0000256" key="4">
    <source>
        <dbReference type="ARBA" id="ARBA00022692"/>
    </source>
</evidence>
<dbReference type="InterPro" id="IPR017475">
    <property type="entry name" value="EPS_sugar_tfrase"/>
</dbReference>
<keyword evidence="4 7" id="KW-0812">Transmembrane</keyword>
<feature type="transmembrane region" description="Helical" evidence="7">
    <location>
        <begin position="259"/>
        <end position="282"/>
    </location>
</feature>
<dbReference type="GO" id="GO:0016020">
    <property type="term" value="C:membrane"/>
    <property type="evidence" value="ECO:0007669"/>
    <property type="project" value="UniProtKB-SubCell"/>
</dbReference>
<keyword evidence="3 9" id="KW-0808">Transferase</keyword>
<sequence length="460" mass="53941">MKINQKFKRLIRLFFTFGITSMLIILYSWTWIGYYNKIIEFPFFRRGNWMMIFLYGVILILFMSIYGGYKVGYLKKGNLIYSQVLAVIFTNLFTYLQIAVLDKHFLNPLQLIKMSIVDFSIIIVWTIVYQWFYRKLFPPRKMLLISGGRSDYHLAEKINSREDKYEICQTINIQYGIDLIQREIMNYDGTIIGDISSHERNLILKYCYENSIRTYSVPKISDILLKSTVELNLFDSPLLLSRNEGLSIEQLFIKRLTDIAGAIVGLIITAPLFLLICLLIKFTDKGPAFFKQARLTKDNKIFYIYKFRTMIQEAEKDGVARLAEDGDNRIIPIGHLLRRMRLDELPQLVNILMGDMSFVGPRPERPELMREIVNDIPEFSYRTKVKAGLTGYAQIYGKYNTTAYDKLKLDLTYIRNYSFLLDLKLILMTPKILFMKESTEGVKISKDNMVKKNHEYDIND</sequence>
<dbReference type="AlphaFoldDB" id="A0A2S6HZN8"/>
<accession>A0A2S6HZN8</accession>
<comment type="caution">
    <text evidence="9">The sequence shown here is derived from an EMBL/GenBank/DDBJ whole genome shotgun (WGS) entry which is preliminary data.</text>
</comment>
<organism evidence="9 10">
    <name type="scientific">Lacrimispora xylanisolvens</name>
    <dbReference type="NCBI Taxonomy" id="384636"/>
    <lineage>
        <taxon>Bacteria</taxon>
        <taxon>Bacillati</taxon>
        <taxon>Bacillota</taxon>
        <taxon>Clostridia</taxon>
        <taxon>Lachnospirales</taxon>
        <taxon>Lachnospiraceae</taxon>
        <taxon>Lacrimispora</taxon>
    </lineage>
</organism>
<dbReference type="Proteomes" id="UP000237749">
    <property type="component" value="Unassembled WGS sequence"/>
</dbReference>
<dbReference type="GO" id="GO:0016780">
    <property type="term" value="F:phosphotransferase activity, for other substituted phosphate groups"/>
    <property type="evidence" value="ECO:0007669"/>
    <property type="project" value="TreeGrafter"/>
</dbReference>
<comment type="subcellular location">
    <subcellularLocation>
        <location evidence="1">Membrane</location>
        <topology evidence="1">Multi-pass membrane protein</topology>
    </subcellularLocation>
</comment>
<keyword evidence="6 7" id="KW-0472">Membrane</keyword>
<dbReference type="Pfam" id="PF02397">
    <property type="entry name" value="Bac_transf"/>
    <property type="match status" value="1"/>
</dbReference>
<keyword evidence="10" id="KW-1185">Reference proteome</keyword>
<evidence type="ECO:0000313" key="9">
    <source>
        <dbReference type="EMBL" id="PPK83530.1"/>
    </source>
</evidence>
<dbReference type="PANTHER" id="PTHR30576:SF0">
    <property type="entry name" value="UNDECAPRENYL-PHOSPHATE N-ACETYLGALACTOSAMINYL 1-PHOSPHATE TRANSFERASE-RELATED"/>
    <property type="match status" value="1"/>
</dbReference>
<feature type="transmembrane region" description="Helical" evidence="7">
    <location>
        <begin position="79"/>
        <end position="100"/>
    </location>
</feature>
<dbReference type="OrthoDB" id="9808602at2"/>
<gene>
    <name evidence="9" type="ORF">BXY41_101594</name>
</gene>
<proteinExistence type="inferred from homology"/>